<dbReference type="EMBL" id="MU857083">
    <property type="protein sequence ID" value="KAK4150282.1"/>
    <property type="molecule type" value="Genomic_DNA"/>
</dbReference>
<reference evidence="1" key="2">
    <citation type="submission" date="2023-05" db="EMBL/GenBank/DDBJ databases">
        <authorList>
            <consortium name="Lawrence Berkeley National Laboratory"/>
            <person name="Steindorff A."/>
            <person name="Hensen N."/>
            <person name="Bonometti L."/>
            <person name="Westerberg I."/>
            <person name="Brannstrom I.O."/>
            <person name="Guillou S."/>
            <person name="Cros-Aarteil S."/>
            <person name="Calhoun S."/>
            <person name="Haridas S."/>
            <person name="Kuo A."/>
            <person name="Mondo S."/>
            <person name="Pangilinan J."/>
            <person name="Riley R."/>
            <person name="Labutti K."/>
            <person name="Andreopoulos B."/>
            <person name="Lipzen A."/>
            <person name="Chen C."/>
            <person name="Yanf M."/>
            <person name="Daum C."/>
            <person name="Ng V."/>
            <person name="Clum A."/>
            <person name="Ohm R."/>
            <person name="Martin F."/>
            <person name="Silar P."/>
            <person name="Natvig D."/>
            <person name="Lalanne C."/>
            <person name="Gautier V."/>
            <person name="Ament-Velasquez S.L."/>
            <person name="Kruys A."/>
            <person name="Hutchinson M.I."/>
            <person name="Powell A.J."/>
            <person name="Barry K."/>
            <person name="Miller A.N."/>
            <person name="Grigoriev I.V."/>
            <person name="Debuchy R."/>
            <person name="Gladieux P."/>
            <person name="Thoren M.H."/>
            <person name="Johannesson H."/>
        </authorList>
    </citation>
    <scope>NUCLEOTIDE SEQUENCE</scope>
    <source>
        <strain evidence="1">CBS 538.74</strain>
    </source>
</reference>
<proteinExistence type="predicted"/>
<dbReference type="Proteomes" id="UP001302745">
    <property type="component" value="Unassembled WGS sequence"/>
</dbReference>
<sequence>MTQEPLHLGALPPELFDKTFLELDTIRDLANFIVTARFVYHRFRARRRTILFRVLQNELGPALPDARFLFVFPYSDPADEVRYYDGIYVMAGVYRDMLPGGERQGVLPGGQGVRGDPGPPTVKELTELCRTLHLINFITDTYVAVQLASFDLVGGGGTPATAPLSRLERRRVMRAFYRLQIVSNAWASTRRPAYWDDLDSNAFSNTSTEQGQSLGLFAAFDPWDMQHIDHANYFVMHLCCALVHRAADVAAGGGHEISPHQFGNLHAHLHHLVRYLRAYRGVAKAAVGDLQSGKSLPDDERLQKEFVDKYELLPLTSYWQKHRSQSFPDPILDRQEQDGLLMDSFVGDGPGQVPFGWSDALRGRYVHWYGAGLRDIPLVPPWESREKGWAHVSVIELWRLSGFALWDRNRVEALKRLRRFEALQTGFVLDRS</sequence>
<comment type="caution">
    <text evidence="1">The sequence shown here is derived from an EMBL/GenBank/DDBJ whole genome shotgun (WGS) entry which is preliminary data.</text>
</comment>
<name>A0AAN6VF56_9PEZI</name>
<organism evidence="1 2">
    <name type="scientific">Chaetomidium leptoderma</name>
    <dbReference type="NCBI Taxonomy" id="669021"/>
    <lineage>
        <taxon>Eukaryota</taxon>
        <taxon>Fungi</taxon>
        <taxon>Dikarya</taxon>
        <taxon>Ascomycota</taxon>
        <taxon>Pezizomycotina</taxon>
        <taxon>Sordariomycetes</taxon>
        <taxon>Sordariomycetidae</taxon>
        <taxon>Sordariales</taxon>
        <taxon>Chaetomiaceae</taxon>
        <taxon>Chaetomidium</taxon>
    </lineage>
</organism>
<evidence type="ECO:0000313" key="2">
    <source>
        <dbReference type="Proteomes" id="UP001302745"/>
    </source>
</evidence>
<protein>
    <submittedName>
        <fullName evidence="1">Uncharacterized protein</fullName>
    </submittedName>
</protein>
<gene>
    <name evidence="1" type="ORF">C8A00DRAFT_46286</name>
</gene>
<reference evidence="1" key="1">
    <citation type="journal article" date="2023" name="Mol. Phylogenet. Evol.">
        <title>Genome-scale phylogeny and comparative genomics of the fungal order Sordariales.</title>
        <authorList>
            <person name="Hensen N."/>
            <person name="Bonometti L."/>
            <person name="Westerberg I."/>
            <person name="Brannstrom I.O."/>
            <person name="Guillou S."/>
            <person name="Cros-Aarteil S."/>
            <person name="Calhoun S."/>
            <person name="Haridas S."/>
            <person name="Kuo A."/>
            <person name="Mondo S."/>
            <person name="Pangilinan J."/>
            <person name="Riley R."/>
            <person name="LaButti K."/>
            <person name="Andreopoulos B."/>
            <person name="Lipzen A."/>
            <person name="Chen C."/>
            <person name="Yan M."/>
            <person name="Daum C."/>
            <person name="Ng V."/>
            <person name="Clum A."/>
            <person name="Steindorff A."/>
            <person name="Ohm R.A."/>
            <person name="Martin F."/>
            <person name="Silar P."/>
            <person name="Natvig D.O."/>
            <person name="Lalanne C."/>
            <person name="Gautier V."/>
            <person name="Ament-Velasquez S.L."/>
            <person name="Kruys A."/>
            <person name="Hutchinson M.I."/>
            <person name="Powell A.J."/>
            <person name="Barry K."/>
            <person name="Miller A.N."/>
            <person name="Grigoriev I.V."/>
            <person name="Debuchy R."/>
            <person name="Gladieux P."/>
            <person name="Hiltunen Thoren M."/>
            <person name="Johannesson H."/>
        </authorList>
    </citation>
    <scope>NUCLEOTIDE SEQUENCE</scope>
    <source>
        <strain evidence="1">CBS 538.74</strain>
    </source>
</reference>
<keyword evidence="2" id="KW-1185">Reference proteome</keyword>
<accession>A0AAN6VF56</accession>
<dbReference type="AlphaFoldDB" id="A0AAN6VF56"/>
<evidence type="ECO:0000313" key="1">
    <source>
        <dbReference type="EMBL" id="KAK4150282.1"/>
    </source>
</evidence>